<feature type="binding site" evidence="13">
    <location>
        <begin position="119"/>
        <end position="123"/>
    </location>
    <ligand>
        <name>NADP(+)</name>
        <dbReference type="ChEBI" id="CHEBI:58349"/>
    </ligand>
</feature>
<feature type="binding site" evidence="13">
    <location>
        <position position="197"/>
    </location>
    <ligand>
        <name>substrate</name>
    </ligand>
</feature>
<dbReference type="Gene3D" id="3.40.50.720">
    <property type="entry name" value="NAD(P)-binding Rossmann-like Domain"/>
    <property type="match status" value="1"/>
</dbReference>
<feature type="binding site" evidence="13">
    <location>
        <position position="171"/>
    </location>
    <ligand>
        <name>substrate</name>
    </ligand>
</feature>
<evidence type="ECO:0000313" key="16">
    <source>
        <dbReference type="Proteomes" id="UP000093352"/>
    </source>
</evidence>
<comment type="function">
    <text evidence="12">Catalyzes the reversible NADPH-dependent reductive amination of L-2-amino-6-oxopimelate, the acyclic form of L-tetrahydrodipicolinate, to generate the meso compound, D,L-2,6-diaminopimelate.</text>
</comment>
<dbReference type="Pfam" id="PF16654">
    <property type="entry name" value="DAPDH_C"/>
    <property type="match status" value="1"/>
</dbReference>
<proteinExistence type="inferred from homology"/>
<comment type="subunit">
    <text evidence="3 12">Homodimer.</text>
</comment>
<dbReference type="GO" id="GO:0019877">
    <property type="term" value="P:diaminopimelate biosynthetic process"/>
    <property type="evidence" value="ECO:0007669"/>
    <property type="project" value="UniProtKB-UniRule"/>
</dbReference>
<evidence type="ECO:0000256" key="8">
    <source>
        <dbReference type="ARBA" id="ARBA00022915"/>
    </source>
</evidence>
<sequence length="324" mass="36067">MEKINVAILGYGNLGKGVETGLKNAEDMNLVGVFTRRDPSTVKSETKAYHIDELANFKDKIDVLIMCGGSKSDIPEQGPIMAKDFNTVDSFDTHAKVPAYFDKMNEISLQNKKVSIISTGWDPGLFSINRVLAQAVLPQGETYTFWGKGVSQGHSDAVRRIKGVKDAKQYTIPNTELVEQIKNKNHVEYQNNTAHKREVFVVLENGSDQNEIERQIKTMPDYFADYETTVHFIDEQTMIKDHSGIPHGGEVLRLGQTGNEGKSLYGFSLDLTSNPEFTASVNIAFARAAYKLSKANQYGAKTVLDIPIAMLSKHDGEYLRAHML</sequence>
<dbReference type="NCBIfam" id="TIGR01921">
    <property type="entry name" value="DAP-DH"/>
    <property type="match status" value="1"/>
</dbReference>
<evidence type="ECO:0000313" key="15">
    <source>
        <dbReference type="EMBL" id="RDY22233.1"/>
    </source>
</evidence>
<dbReference type="Proteomes" id="UP000093352">
    <property type="component" value="Unassembled WGS sequence"/>
</dbReference>
<dbReference type="InterPro" id="IPR010190">
    <property type="entry name" value="Diaminopimelate_DH_Ddh"/>
</dbReference>
<keyword evidence="8 12" id="KW-0220">Diaminopimelate biosynthesis</keyword>
<evidence type="ECO:0000256" key="13">
    <source>
        <dbReference type="PIRSR" id="PIRSR025648-1"/>
    </source>
</evidence>
<feature type="binding site" evidence="13">
    <location>
        <begin position="90"/>
        <end position="92"/>
    </location>
    <ligand>
        <name>NADP(+)</name>
        <dbReference type="ChEBI" id="CHEBI:58349"/>
    </ligand>
</feature>
<evidence type="ECO:0000256" key="4">
    <source>
        <dbReference type="ARBA" id="ARBA00012080"/>
    </source>
</evidence>
<gene>
    <name evidence="15" type="ORF">BBG48_000510</name>
</gene>
<comment type="catalytic activity">
    <reaction evidence="11 12">
        <text>meso-2,6-diaminopimelate + NADP(+) + H2O = (S)-2-amino-6-oxoheptanedioate + NH4(+) + NADPH + H(+)</text>
        <dbReference type="Rhea" id="RHEA:13561"/>
        <dbReference type="ChEBI" id="CHEBI:15377"/>
        <dbReference type="ChEBI" id="CHEBI:15378"/>
        <dbReference type="ChEBI" id="CHEBI:28938"/>
        <dbReference type="ChEBI" id="CHEBI:57783"/>
        <dbReference type="ChEBI" id="CHEBI:57791"/>
        <dbReference type="ChEBI" id="CHEBI:58349"/>
        <dbReference type="ChEBI" id="CHEBI:58556"/>
        <dbReference type="EC" id="1.4.1.16"/>
    </reaction>
</comment>
<evidence type="ECO:0000256" key="2">
    <source>
        <dbReference type="ARBA" id="ARBA00007442"/>
    </source>
</evidence>
<protein>
    <recommendedName>
        <fullName evidence="5 12">Meso-diaminopimelate D-dehydrogenase</fullName>
        <shortName evidence="12">DAPDH</shortName>
        <shortName evidence="12">Meso-DAP dehydrogenase</shortName>
        <ecNumber evidence="4 12">1.4.1.16</ecNumber>
    </recommendedName>
</protein>
<evidence type="ECO:0000256" key="12">
    <source>
        <dbReference type="PIRNR" id="PIRNR025648"/>
    </source>
</evidence>
<evidence type="ECO:0000256" key="9">
    <source>
        <dbReference type="ARBA" id="ARBA00023002"/>
    </source>
</evidence>
<dbReference type="Gene3D" id="3.30.360.10">
    <property type="entry name" value="Dihydrodipicolinate Reductase, domain 2"/>
    <property type="match status" value="1"/>
</dbReference>
<dbReference type="GO" id="GO:0000166">
    <property type="term" value="F:nucleotide binding"/>
    <property type="evidence" value="ECO:0007669"/>
    <property type="project" value="UniProtKB-KW"/>
</dbReference>
<evidence type="ECO:0000256" key="10">
    <source>
        <dbReference type="ARBA" id="ARBA00023154"/>
    </source>
</evidence>
<feature type="domain" description="Meso-diaminopimelate D-dehydrogenase C-terminal" evidence="14">
    <location>
        <begin position="120"/>
        <end position="273"/>
    </location>
</feature>
<keyword evidence="6 12" id="KW-0028">Amino-acid biosynthesis</keyword>
<dbReference type="EC" id="1.4.1.16" evidence="4 12"/>
<organism evidence="15 16">
    <name type="scientific">Criibacterium bergeronii</name>
    <dbReference type="NCBI Taxonomy" id="1871336"/>
    <lineage>
        <taxon>Bacteria</taxon>
        <taxon>Bacillati</taxon>
        <taxon>Bacillota</taxon>
        <taxon>Clostridia</taxon>
        <taxon>Peptostreptococcales</taxon>
        <taxon>Filifactoraceae</taxon>
        <taxon>Criibacterium</taxon>
    </lineage>
</organism>
<comment type="caution">
    <text evidence="15">The sequence shown here is derived from an EMBL/GenBank/DDBJ whole genome shotgun (WGS) entry which is preliminary data.</text>
</comment>
<keyword evidence="10 12" id="KW-0457">Lysine biosynthesis</keyword>
<keyword evidence="9 12" id="KW-0560">Oxidoreductase</keyword>
<accession>A0A371IP21</accession>
<feature type="binding site" evidence="13">
    <location>
        <begin position="11"/>
        <end position="14"/>
    </location>
    <ligand>
        <name>NADP(+)</name>
        <dbReference type="ChEBI" id="CHEBI:58349"/>
    </ligand>
</feature>
<name>A0A371IP21_9FIRM</name>
<dbReference type="InterPro" id="IPR032094">
    <property type="entry name" value="Meso-DAP_DH_C"/>
</dbReference>
<dbReference type="PIRSF" id="PIRSF025648">
    <property type="entry name" value="DDH"/>
    <property type="match status" value="1"/>
</dbReference>
<dbReference type="GO" id="GO:0009089">
    <property type="term" value="P:lysine biosynthetic process via diaminopimelate"/>
    <property type="evidence" value="ECO:0007669"/>
    <property type="project" value="UniProtKB-UniRule"/>
</dbReference>
<dbReference type="AlphaFoldDB" id="A0A371IP21"/>
<evidence type="ECO:0000256" key="5">
    <source>
        <dbReference type="ARBA" id="ARBA00021654"/>
    </source>
</evidence>
<dbReference type="CDD" id="cd02270">
    <property type="entry name" value="meso-DAPDH_N"/>
    <property type="match status" value="1"/>
</dbReference>
<evidence type="ECO:0000259" key="14">
    <source>
        <dbReference type="Pfam" id="PF16654"/>
    </source>
</evidence>
<keyword evidence="7 12" id="KW-0521">NADP</keyword>
<dbReference type="EMBL" id="MBEW02000001">
    <property type="protein sequence ID" value="RDY22233.1"/>
    <property type="molecule type" value="Genomic_DNA"/>
</dbReference>
<keyword evidence="16" id="KW-1185">Reference proteome</keyword>
<reference evidence="15 16" key="1">
    <citation type="journal article" date="2016" name="Genome Announc.">
        <title>Draft Genome Sequence of Criibacterium bergeronii gen. nov., sp. nov., Strain CCRI-22567T, Isolated from a Vaginal Sample from a Woman with Bacterial Vaginosis.</title>
        <authorList>
            <person name="Maheux A.F."/>
            <person name="Berube E."/>
            <person name="Boudreau D.K."/>
            <person name="Raymond F."/>
            <person name="Corbeil J."/>
            <person name="Roy P.H."/>
            <person name="Boissinot M."/>
            <person name="Omar R.F."/>
        </authorList>
    </citation>
    <scope>NUCLEOTIDE SEQUENCE [LARGE SCALE GENOMIC DNA]</scope>
    <source>
        <strain evidence="15 16">CCRI-22567</strain>
    </source>
</reference>
<dbReference type="RefSeq" id="WP_068911589.1">
    <property type="nucleotide sequence ID" value="NZ_MBEW02000001.1"/>
</dbReference>
<dbReference type="SUPFAM" id="SSF51735">
    <property type="entry name" value="NAD(P)-binding Rossmann-fold domains"/>
    <property type="match status" value="1"/>
</dbReference>
<evidence type="ECO:0000256" key="7">
    <source>
        <dbReference type="ARBA" id="ARBA00022857"/>
    </source>
</evidence>
<feature type="binding site" evidence="13">
    <location>
        <begin position="67"/>
        <end position="70"/>
    </location>
    <ligand>
        <name>NADP(+)</name>
        <dbReference type="ChEBI" id="CHEBI:58349"/>
    </ligand>
</feature>
<dbReference type="UniPathway" id="UPA00034">
    <property type="reaction ID" value="UER00026"/>
</dbReference>
<evidence type="ECO:0000256" key="1">
    <source>
        <dbReference type="ARBA" id="ARBA00004896"/>
    </source>
</evidence>
<evidence type="ECO:0000256" key="11">
    <source>
        <dbReference type="ARBA" id="ARBA00052023"/>
    </source>
</evidence>
<comment type="pathway">
    <text evidence="1 12">Amino-acid biosynthesis; L-lysine biosynthesis via DAP pathway; DL-2,6-diaminopimelate from (S)-tetrahydrodipicolinate: step 1/1.</text>
</comment>
<dbReference type="GO" id="GO:0047850">
    <property type="term" value="F:diaminopimelate dehydrogenase activity"/>
    <property type="evidence" value="ECO:0007669"/>
    <property type="project" value="UniProtKB-UniRule"/>
</dbReference>
<dbReference type="SUPFAM" id="SSF55347">
    <property type="entry name" value="Glyceraldehyde-3-phosphate dehydrogenase-like, C-terminal domain"/>
    <property type="match status" value="1"/>
</dbReference>
<feature type="binding site" evidence="13">
    <location>
        <position position="247"/>
    </location>
    <ligand>
        <name>substrate</name>
    </ligand>
</feature>
<evidence type="ECO:0000256" key="3">
    <source>
        <dbReference type="ARBA" id="ARBA00011738"/>
    </source>
</evidence>
<feature type="binding site" evidence="13">
    <location>
        <position position="146"/>
    </location>
    <ligand>
        <name>substrate</name>
    </ligand>
</feature>
<dbReference type="InterPro" id="IPR036291">
    <property type="entry name" value="NAD(P)-bd_dom_sf"/>
</dbReference>
<dbReference type="STRING" id="1871336.BBG48_00805"/>
<feature type="binding site" evidence="13">
    <location>
        <begin position="35"/>
        <end position="37"/>
    </location>
    <ligand>
        <name>NADP(+)</name>
        <dbReference type="ChEBI" id="CHEBI:58349"/>
    </ligand>
</feature>
<feature type="binding site" evidence="13">
    <location>
        <position position="274"/>
    </location>
    <ligand>
        <name>substrate</name>
    </ligand>
</feature>
<evidence type="ECO:0000256" key="6">
    <source>
        <dbReference type="ARBA" id="ARBA00022605"/>
    </source>
</evidence>
<keyword evidence="13" id="KW-0547">Nucleotide-binding</keyword>
<comment type="similarity">
    <text evidence="2 12">Belongs to the diaminopimelate dehydrogenase family.</text>
</comment>